<protein>
    <submittedName>
        <fullName evidence="1">Uncharacterized protein</fullName>
    </submittedName>
</protein>
<reference evidence="1 2" key="1">
    <citation type="submission" date="2016-07" db="EMBL/GenBank/DDBJ databases">
        <authorList>
            <person name="Sutton G."/>
            <person name="Brinkac L."/>
            <person name="Sanka R."/>
            <person name="Adams M."/>
            <person name="Lau E."/>
            <person name="Kumar A."/>
            <person name="Macaden R."/>
        </authorList>
    </citation>
    <scope>NUCLEOTIDE SEQUENCE [LARGE SCALE GENOMIC DNA]</scope>
    <source>
        <strain evidence="1 2">GA-0871</strain>
    </source>
</reference>
<dbReference type="Proteomes" id="UP000187001">
    <property type="component" value="Unassembled WGS sequence"/>
</dbReference>
<organism evidence="1 2">
    <name type="scientific">Mycolicibacterium fortuitum</name>
    <name type="common">Mycobacterium fortuitum</name>
    <dbReference type="NCBI Taxonomy" id="1766"/>
    <lineage>
        <taxon>Bacteria</taxon>
        <taxon>Bacillati</taxon>
        <taxon>Actinomycetota</taxon>
        <taxon>Actinomycetes</taxon>
        <taxon>Mycobacteriales</taxon>
        <taxon>Mycobacteriaceae</taxon>
        <taxon>Mycolicibacterium</taxon>
    </lineage>
</organism>
<gene>
    <name evidence="1" type="ORF">A5742_17690</name>
</gene>
<name>A0ABD6QTW4_MYCFO</name>
<proteinExistence type="predicted"/>
<dbReference type="RefSeq" id="WP_076202761.1">
    <property type="nucleotide sequence ID" value="NZ_MBER01000010.1"/>
</dbReference>
<dbReference type="EMBL" id="MBER01000010">
    <property type="protein sequence ID" value="OMC51964.1"/>
    <property type="molecule type" value="Genomic_DNA"/>
</dbReference>
<evidence type="ECO:0000313" key="2">
    <source>
        <dbReference type="Proteomes" id="UP000187001"/>
    </source>
</evidence>
<sequence length="81" mass="9251">MSTAAAHLAVVLIRRSPVRERYHSPMAKPYREHDLQSTSSAAAEDLRRRCLAYGRWMAIHPTVVEFSEKWADRSVEALPCL</sequence>
<evidence type="ECO:0000313" key="1">
    <source>
        <dbReference type="EMBL" id="OMC51964.1"/>
    </source>
</evidence>
<dbReference type="AlphaFoldDB" id="A0ABD6QTW4"/>
<accession>A0ABD6QTW4</accession>
<comment type="caution">
    <text evidence="1">The sequence shown here is derived from an EMBL/GenBank/DDBJ whole genome shotgun (WGS) entry which is preliminary data.</text>
</comment>